<keyword evidence="2" id="KW-0274">FAD</keyword>
<feature type="region of interest" description="Disordered" evidence="3">
    <location>
        <begin position="68"/>
        <end position="103"/>
    </location>
</feature>
<dbReference type="PANTHER" id="PTHR43004:SF6">
    <property type="entry name" value="FAD_NAD(P)-BINDING OXIDOREDUCTASE FAMILY PROTEIN"/>
    <property type="match status" value="1"/>
</dbReference>
<evidence type="ECO:0000256" key="2">
    <source>
        <dbReference type="ARBA" id="ARBA00022827"/>
    </source>
</evidence>
<dbReference type="GO" id="GO:0005739">
    <property type="term" value="C:mitochondrion"/>
    <property type="evidence" value="ECO:0007669"/>
    <property type="project" value="TreeGrafter"/>
</dbReference>
<dbReference type="PANTHER" id="PTHR43004">
    <property type="entry name" value="TRK SYSTEM POTASSIUM UPTAKE PROTEIN"/>
    <property type="match status" value="1"/>
</dbReference>
<dbReference type="SUPFAM" id="SSF51905">
    <property type="entry name" value="FAD/NAD(P)-binding domain"/>
    <property type="match status" value="1"/>
</dbReference>
<evidence type="ECO:0000256" key="1">
    <source>
        <dbReference type="ARBA" id="ARBA00022630"/>
    </source>
</evidence>
<organism evidence="5">
    <name type="scientific">Ditylum brightwellii</name>
    <dbReference type="NCBI Taxonomy" id="49249"/>
    <lineage>
        <taxon>Eukaryota</taxon>
        <taxon>Sar</taxon>
        <taxon>Stramenopiles</taxon>
        <taxon>Ochrophyta</taxon>
        <taxon>Bacillariophyta</taxon>
        <taxon>Mediophyceae</taxon>
        <taxon>Lithodesmiophycidae</taxon>
        <taxon>Lithodesmiales</taxon>
        <taxon>Lithodesmiaceae</taxon>
        <taxon>Ditylum</taxon>
    </lineage>
</organism>
<feature type="compositionally biased region" description="Basic and acidic residues" evidence="3">
    <location>
        <begin position="80"/>
        <end position="103"/>
    </location>
</feature>
<dbReference type="GO" id="GO:0071949">
    <property type="term" value="F:FAD binding"/>
    <property type="evidence" value="ECO:0007669"/>
    <property type="project" value="InterPro"/>
</dbReference>
<dbReference type="GO" id="GO:0006744">
    <property type="term" value="P:ubiquinone biosynthetic process"/>
    <property type="evidence" value="ECO:0007669"/>
    <property type="project" value="TreeGrafter"/>
</dbReference>
<feature type="domain" description="FAD-binding" evidence="4">
    <location>
        <begin position="102"/>
        <end position="282"/>
    </location>
</feature>
<protein>
    <recommendedName>
        <fullName evidence="4">FAD-binding domain-containing protein</fullName>
    </recommendedName>
</protein>
<dbReference type="InterPro" id="IPR036188">
    <property type="entry name" value="FAD/NAD-bd_sf"/>
</dbReference>
<name>A0A7S2A0W2_9STRA</name>
<dbReference type="AlphaFoldDB" id="A0A7S2A0W2"/>
<proteinExistence type="predicted"/>
<evidence type="ECO:0000313" key="5">
    <source>
        <dbReference type="EMBL" id="CAD9353616.1"/>
    </source>
</evidence>
<keyword evidence="1" id="KW-0285">Flavoprotein</keyword>
<dbReference type="Gene3D" id="3.50.50.60">
    <property type="entry name" value="FAD/NAD(P)-binding domain"/>
    <property type="match status" value="1"/>
</dbReference>
<dbReference type="InterPro" id="IPR050641">
    <property type="entry name" value="RIFMO-like"/>
</dbReference>
<feature type="domain" description="FAD-binding" evidence="4">
    <location>
        <begin position="353"/>
        <end position="394"/>
    </location>
</feature>
<reference evidence="5" key="1">
    <citation type="submission" date="2021-01" db="EMBL/GenBank/DDBJ databases">
        <authorList>
            <person name="Corre E."/>
            <person name="Pelletier E."/>
            <person name="Niang G."/>
            <person name="Scheremetjew M."/>
            <person name="Finn R."/>
            <person name="Kale V."/>
            <person name="Holt S."/>
            <person name="Cochrane G."/>
            <person name="Meng A."/>
            <person name="Brown T."/>
            <person name="Cohen L."/>
        </authorList>
    </citation>
    <scope>NUCLEOTIDE SEQUENCE</scope>
    <source>
        <strain evidence="5">Pop2</strain>
    </source>
</reference>
<dbReference type="GO" id="GO:0016709">
    <property type="term" value="F:oxidoreductase activity, acting on paired donors, with incorporation or reduction of molecular oxygen, NAD(P)H as one donor, and incorporation of one atom of oxygen"/>
    <property type="evidence" value="ECO:0007669"/>
    <property type="project" value="UniProtKB-ARBA"/>
</dbReference>
<sequence>MELLRHYLPTHVYQDEILKSMPDVEEWKRFTIGRSILGQFDNVGVVEHPIYQPRLVVCEEENGKDGLQIGQDGNGILLPYHDHDRDNSSNDKKRNNPKREKGRCSICHPGHLAQNKFASILYNHASSLSQTIPDANIHFDTTVTSITQNDDTSSSSHITVQTNKHISYKAKYVIGADGSSSFTRQSCSIPFIGQERIQSLMNVHFQTSSELSELLCSKAHRDKVGMLHFVYNEDMVGVFVCHDVQNGEWVCQIPFFTPYQTMEDDFREDLVLNMIWSGLGLKEYGNDAWMSQTTKNGNSTNARKERKDHIQIRSIQPWNMSSVVAKSYIGGISKDSGVGKNDDDDGGSKNEKQIILAGDAAHAFPPAGGFGMNTGLQDAHNLFWRLHYILTNEDDHSSFKNRKNNNNNNNNSSTACNNRILEKYQTERKPIAIQNAALSVRNYNRTLSLAKNFYLNAQHPAYLLQLLSSAPVSVILPFSVRKDSLRAALKTALMPLKRVGMQGDWYGETIRKNARDLLRKGGGLPLVFPRYELGFGYVVGGGVGKMMVQGKEDEDDTSGYIPEIEVGYRMPHVVVEVVSPLQCKMANEKLNHGYESKEDREYVLKETFPNVRVLNQRQEQGEEKQQKILITLTDISAQIRRTLNGSPCFTVLVMGPLFSSCSSSLDKNENNTNGVKHNIEVVMNVTQEMNERLGIVMEVVEVLEEGDYHQFFLNRYHSPTAHSPDTEEYKQDRLILLDERGTLSSLLRKRKIPTALDEHNVMMMIRPDGHIANVTHVETPGYNSKNTKEEVEVFSSSPPSVLSDQIKENILNGLEESFGAQFTI</sequence>
<dbReference type="InterPro" id="IPR002938">
    <property type="entry name" value="FAD-bd"/>
</dbReference>
<evidence type="ECO:0000259" key="4">
    <source>
        <dbReference type="Pfam" id="PF01494"/>
    </source>
</evidence>
<evidence type="ECO:0000256" key="3">
    <source>
        <dbReference type="SAM" id="MobiDB-lite"/>
    </source>
</evidence>
<accession>A0A7S2A0W2</accession>
<dbReference type="EMBL" id="HBGN01035974">
    <property type="protein sequence ID" value="CAD9353616.1"/>
    <property type="molecule type" value="Transcribed_RNA"/>
</dbReference>
<dbReference type="Pfam" id="PF01494">
    <property type="entry name" value="FAD_binding_3"/>
    <property type="match status" value="2"/>
</dbReference>
<dbReference type="Gene3D" id="3.30.9.10">
    <property type="entry name" value="D-Amino Acid Oxidase, subunit A, domain 2"/>
    <property type="match status" value="1"/>
</dbReference>
<gene>
    <name evidence="5" type="ORF">DBRI1063_LOCUS23069</name>
</gene>